<gene>
    <name evidence="1" type="ORF">OLEA9_A060543</name>
</gene>
<organism evidence="1 2">
    <name type="scientific">Olea europaea subsp. europaea</name>
    <dbReference type="NCBI Taxonomy" id="158383"/>
    <lineage>
        <taxon>Eukaryota</taxon>
        <taxon>Viridiplantae</taxon>
        <taxon>Streptophyta</taxon>
        <taxon>Embryophyta</taxon>
        <taxon>Tracheophyta</taxon>
        <taxon>Spermatophyta</taxon>
        <taxon>Magnoliopsida</taxon>
        <taxon>eudicotyledons</taxon>
        <taxon>Gunneridae</taxon>
        <taxon>Pentapetalae</taxon>
        <taxon>asterids</taxon>
        <taxon>lamiids</taxon>
        <taxon>Lamiales</taxon>
        <taxon>Oleaceae</taxon>
        <taxon>Oleeae</taxon>
        <taxon>Olea</taxon>
    </lineage>
</organism>
<dbReference type="EMBL" id="CACTIH010001980">
    <property type="protein sequence ID" value="CAA2970633.1"/>
    <property type="molecule type" value="Genomic_DNA"/>
</dbReference>
<evidence type="ECO:0000313" key="1">
    <source>
        <dbReference type="EMBL" id="CAA2970633.1"/>
    </source>
</evidence>
<proteinExistence type="predicted"/>
<dbReference type="AlphaFoldDB" id="A0A8S0QWB1"/>
<accession>A0A8S0QWB1</accession>
<dbReference type="Gramene" id="OE9A060543T1">
    <property type="protein sequence ID" value="OE9A060543C1"/>
    <property type="gene ID" value="OE9A060543"/>
</dbReference>
<reference evidence="1 2" key="1">
    <citation type="submission" date="2019-12" db="EMBL/GenBank/DDBJ databases">
        <authorList>
            <person name="Alioto T."/>
            <person name="Alioto T."/>
            <person name="Gomez Garrido J."/>
        </authorList>
    </citation>
    <scope>NUCLEOTIDE SEQUENCE [LARGE SCALE GENOMIC DNA]</scope>
</reference>
<name>A0A8S0QWB1_OLEEU</name>
<protein>
    <submittedName>
        <fullName evidence="1">Uncharacterized protein</fullName>
    </submittedName>
</protein>
<comment type="caution">
    <text evidence="1">The sequence shown here is derived from an EMBL/GenBank/DDBJ whole genome shotgun (WGS) entry which is preliminary data.</text>
</comment>
<dbReference type="Proteomes" id="UP000594638">
    <property type="component" value="Unassembled WGS sequence"/>
</dbReference>
<sequence length="95" mass="10969">MDRGRSYTSNLRLIAAVAALMYEIHYGKKAENGAGRRLKRRWLLWNDGSPVTSQWHWQLQRSATDGSVLNVVVSCFRVMSLRWWGLEYRGVVPTS</sequence>
<keyword evidence="2" id="KW-1185">Reference proteome</keyword>
<evidence type="ECO:0000313" key="2">
    <source>
        <dbReference type="Proteomes" id="UP000594638"/>
    </source>
</evidence>